<dbReference type="InterPro" id="IPR003033">
    <property type="entry name" value="SCP2_sterol-bd_dom"/>
</dbReference>
<dbReference type="InterPro" id="IPR036527">
    <property type="entry name" value="SCP2_sterol-bd_dom_sf"/>
</dbReference>
<keyword evidence="3" id="KW-1185">Reference proteome</keyword>
<dbReference type="SUPFAM" id="SSF52218">
    <property type="entry name" value="Flavoproteins"/>
    <property type="match status" value="1"/>
</dbReference>
<dbReference type="Pfam" id="PF02036">
    <property type="entry name" value="SCP2"/>
    <property type="match status" value="1"/>
</dbReference>
<protein>
    <submittedName>
        <fullName evidence="2">SCP-2 sterol transfer family protein</fullName>
    </submittedName>
</protein>
<comment type="caution">
    <text evidence="2">The sequence shown here is derived from an EMBL/GenBank/DDBJ whole genome shotgun (WGS) entry which is preliminary data.</text>
</comment>
<dbReference type="Gene3D" id="3.30.1050.10">
    <property type="entry name" value="SCP2 sterol-binding domain"/>
    <property type="match status" value="1"/>
</dbReference>
<sequence length="335" mass="38252">MNINIYYGGRGIIDDPTIYVINKMQEVLEELRVHVERYNLYDGKSNITTLPQTLKEADGIILATTVEWYGIGGYMQQFLDACWLYGDKEAIAGIYMCPVVMSTTYGEREGKLNLATAWEILGGLPCSGICGYIENTVSLEMNEQYGHIIEKKAENMYRTINQKLASFPASNKVMRQKITIPKSINLTPQETEQLSEYVSDDSYVQRQKEDIQELTSMFRGMLDNNGADGEEEYLSEFKKAFVPQPGFEAIYTIIIEEKKAPMWIAVNGTSVECGYGETEKHDVEMSMNRAAMEDIINGRMTFQRAFMSGVMQRMKGDFRILRTLDQAFPFEEKDR</sequence>
<evidence type="ECO:0000259" key="1">
    <source>
        <dbReference type="Pfam" id="PF02036"/>
    </source>
</evidence>
<name>A0A6L5YJA0_9FIRM</name>
<accession>A0A6L5YJA0</accession>
<dbReference type="AlphaFoldDB" id="A0A6L5YJA0"/>
<feature type="domain" description="SCP2" evidence="1">
    <location>
        <begin position="248"/>
        <end position="327"/>
    </location>
</feature>
<dbReference type="Gene3D" id="3.40.50.360">
    <property type="match status" value="1"/>
</dbReference>
<dbReference type="SUPFAM" id="SSF55718">
    <property type="entry name" value="SCP-like"/>
    <property type="match status" value="1"/>
</dbReference>
<dbReference type="RefSeq" id="WP_154496527.1">
    <property type="nucleotide sequence ID" value="NZ_VUMU01000010.1"/>
</dbReference>
<gene>
    <name evidence="2" type="ORF">FYJ59_08860</name>
</gene>
<proteinExistence type="predicted"/>
<evidence type="ECO:0000313" key="2">
    <source>
        <dbReference type="EMBL" id="MST58345.1"/>
    </source>
</evidence>
<dbReference type="Proteomes" id="UP000476055">
    <property type="component" value="Unassembled WGS sequence"/>
</dbReference>
<reference evidence="2 3" key="1">
    <citation type="submission" date="2019-08" db="EMBL/GenBank/DDBJ databases">
        <title>In-depth cultivation of the pig gut microbiome towards novel bacterial diversity and tailored functional studies.</title>
        <authorList>
            <person name="Wylensek D."/>
            <person name="Hitch T.C.A."/>
            <person name="Clavel T."/>
        </authorList>
    </citation>
    <scope>NUCLEOTIDE SEQUENCE [LARGE SCALE GENOMIC DNA]</scope>
    <source>
        <strain evidence="2 3">WCA3-601-WT-6H</strain>
    </source>
</reference>
<evidence type="ECO:0000313" key="3">
    <source>
        <dbReference type="Proteomes" id="UP000476055"/>
    </source>
</evidence>
<organism evidence="2 3">
    <name type="scientific">Waltera intestinalis</name>
    <dbReference type="NCBI Taxonomy" id="2606635"/>
    <lineage>
        <taxon>Bacteria</taxon>
        <taxon>Bacillati</taxon>
        <taxon>Bacillota</taxon>
        <taxon>Clostridia</taxon>
        <taxon>Lachnospirales</taxon>
        <taxon>Lachnospiraceae</taxon>
        <taxon>Waltera</taxon>
    </lineage>
</organism>
<dbReference type="InterPro" id="IPR029039">
    <property type="entry name" value="Flavoprotein-like_sf"/>
</dbReference>
<dbReference type="EMBL" id="VUMU01000010">
    <property type="protein sequence ID" value="MST58345.1"/>
    <property type="molecule type" value="Genomic_DNA"/>
</dbReference>